<proteinExistence type="predicted"/>
<protein>
    <submittedName>
        <fullName evidence="1">Coproporphyrinogen III oxidase</fullName>
    </submittedName>
</protein>
<dbReference type="KEGG" id="palk:PSAKL28_30130"/>
<dbReference type="EMBL" id="CP009048">
    <property type="protein sequence ID" value="AIL62203.1"/>
    <property type="molecule type" value="Genomic_DNA"/>
</dbReference>
<dbReference type="HOGENOM" id="CLU_094566_2_0_6"/>
<gene>
    <name evidence="1" type="ORF">PSAKL28_30130</name>
</gene>
<evidence type="ECO:0000313" key="2">
    <source>
        <dbReference type="Proteomes" id="UP000028931"/>
    </source>
</evidence>
<dbReference type="Proteomes" id="UP000028931">
    <property type="component" value="Chromosome"/>
</dbReference>
<dbReference type="InterPro" id="IPR021364">
    <property type="entry name" value="DUF2857"/>
</dbReference>
<organism evidence="1 2">
    <name type="scientific">Pseudomonas alkylphenolica</name>
    <dbReference type="NCBI Taxonomy" id="237609"/>
    <lineage>
        <taxon>Bacteria</taxon>
        <taxon>Pseudomonadati</taxon>
        <taxon>Pseudomonadota</taxon>
        <taxon>Gammaproteobacteria</taxon>
        <taxon>Pseudomonadales</taxon>
        <taxon>Pseudomonadaceae</taxon>
        <taxon>Pseudomonas</taxon>
    </lineage>
</organism>
<evidence type="ECO:0000313" key="1">
    <source>
        <dbReference type="EMBL" id="AIL62203.1"/>
    </source>
</evidence>
<dbReference type="AlphaFoldDB" id="A0A077FA90"/>
<reference evidence="1 2" key="1">
    <citation type="submission" date="2014-07" db="EMBL/GenBank/DDBJ databases">
        <authorList>
            <person name="Lee K."/>
            <person name="Lim J.Y."/>
            <person name="Hwang I."/>
        </authorList>
    </citation>
    <scope>NUCLEOTIDE SEQUENCE [LARGE SCALE GENOMIC DNA]</scope>
    <source>
        <strain evidence="1 2">KL28</strain>
    </source>
</reference>
<dbReference type="Pfam" id="PF11198">
    <property type="entry name" value="DUF2857"/>
    <property type="match status" value="1"/>
</dbReference>
<dbReference type="eggNOG" id="ENOG502Z8VH">
    <property type="taxonomic scope" value="Bacteria"/>
</dbReference>
<sequence>MRAPTMPEPHPLNQAVIAQALHDLRNGQLRRAKSMGFDDAALDALKHPAMASLLANATVSWCSVSVNSEVLRRLLSQVDNLLREIEEIDRFLRLGASTELISRFYGLNHQEIALRRDVIGLPKRKGRHPVLTEEQDSDLWHRWSGTVKERGTALTDDMAMLAITADLAESTGLPISVIWSAIRGWIDEGLI</sequence>
<name>A0A077FA90_9PSED</name>
<accession>A0A077FA90</accession>